<organism evidence="3">
    <name type="scientific">Micromonas pusilla</name>
    <name type="common">Picoplanktonic green alga</name>
    <name type="synonym">Chromulina pusilla</name>
    <dbReference type="NCBI Taxonomy" id="38833"/>
    <lineage>
        <taxon>Eukaryota</taxon>
        <taxon>Viridiplantae</taxon>
        <taxon>Chlorophyta</taxon>
        <taxon>Mamiellophyceae</taxon>
        <taxon>Mamiellales</taxon>
        <taxon>Mamiellaceae</taxon>
        <taxon>Micromonas</taxon>
    </lineage>
</organism>
<accession>A0A7S0CTW5</accession>
<proteinExistence type="predicted"/>
<evidence type="ECO:0000313" key="3">
    <source>
        <dbReference type="EMBL" id="CAD8432183.1"/>
    </source>
</evidence>
<name>A0A7S0CTW5_MICPS</name>
<keyword evidence="2" id="KW-0472">Membrane</keyword>
<evidence type="ECO:0000256" key="2">
    <source>
        <dbReference type="SAM" id="Phobius"/>
    </source>
</evidence>
<sequence>MARPPRSNKAETKTKINDADRSRRKADAETKAKISDADRARRKARKTKLGFLRTFLLIAFTATSLASPSTGLAMAASIGAFGETCAPRTFPRRPRSARRPSADELKKFAAELVDKRLGKLKSTWKGKALLQGNNAEDAVNAVLTLFFARLSAECARTVFEMTRSGESFETLEDLLRLSPKAAKRAVEAYTKKPLGVYYYEVPFFEPDSEIVSFYESYRSDHVKDETTEFGPSFINKCRGKWKTGGAARVRYVGKRAQKLLGVIERGVQHFDDDVDTSGTRFFSPAATRVPKLYNACDANSRDARGVIAALLLDDLDVRELAKTLGMEPEKACEFAETVMMALLRTRCGDEDGGCGTNVNDGFMTFLKKTTKLSTSTNLLINRIVDVLTSNTGGMTYKEIANKLKASYSSVHNLMKSKDHKSKFESETRTGHANVLFFRLLKTGEAPAPNLLIDRVVDVLTSNTGGMTHKEIATKLKTSYSSVCQQMTSKVHKSKFKSEKRPRHGNVLFFRLLKTGSCFSVFPLPC</sequence>
<dbReference type="AlphaFoldDB" id="A0A7S0CTW5"/>
<feature type="transmembrane region" description="Helical" evidence="2">
    <location>
        <begin position="49"/>
        <end position="66"/>
    </location>
</feature>
<feature type="compositionally biased region" description="Basic and acidic residues" evidence="1">
    <location>
        <begin position="8"/>
        <end position="39"/>
    </location>
</feature>
<gene>
    <name evidence="3" type="ORF">MSP1401_LOCUS1868</name>
</gene>
<feature type="region of interest" description="Disordered" evidence="1">
    <location>
        <begin position="1"/>
        <end position="40"/>
    </location>
</feature>
<keyword evidence="2" id="KW-0812">Transmembrane</keyword>
<reference evidence="3" key="1">
    <citation type="submission" date="2021-01" db="EMBL/GenBank/DDBJ databases">
        <authorList>
            <person name="Corre E."/>
            <person name="Pelletier E."/>
            <person name="Niang G."/>
            <person name="Scheremetjew M."/>
            <person name="Finn R."/>
            <person name="Kale V."/>
            <person name="Holt S."/>
            <person name="Cochrane G."/>
            <person name="Meng A."/>
            <person name="Brown T."/>
            <person name="Cohen L."/>
        </authorList>
    </citation>
    <scope>NUCLEOTIDE SEQUENCE</scope>
    <source>
        <strain evidence="3">CCAC1681</strain>
    </source>
</reference>
<dbReference type="EMBL" id="HBEN01002284">
    <property type="protein sequence ID" value="CAD8432183.1"/>
    <property type="molecule type" value="Transcribed_RNA"/>
</dbReference>
<evidence type="ECO:0000256" key="1">
    <source>
        <dbReference type="SAM" id="MobiDB-lite"/>
    </source>
</evidence>
<protein>
    <submittedName>
        <fullName evidence="3">Uncharacterized protein</fullName>
    </submittedName>
</protein>
<keyword evidence="2" id="KW-1133">Transmembrane helix</keyword>